<evidence type="ECO:0000313" key="2">
    <source>
        <dbReference type="EMBL" id="OXA91100.1"/>
    </source>
</evidence>
<feature type="domain" description="DUF5977" evidence="1">
    <location>
        <begin position="1071"/>
        <end position="1129"/>
    </location>
</feature>
<reference evidence="2 3" key="1">
    <citation type="submission" date="2016-11" db="EMBL/GenBank/DDBJ databases">
        <title>Whole genomes of Flavobacteriaceae.</title>
        <authorList>
            <person name="Stine C."/>
            <person name="Li C."/>
            <person name="Tadesse D."/>
        </authorList>
    </citation>
    <scope>NUCLEOTIDE SEQUENCE [LARGE SCALE GENOMIC DNA]</scope>
    <source>
        <strain evidence="2 3">DSM 18292</strain>
    </source>
</reference>
<dbReference type="EMBL" id="MUGW01000023">
    <property type="protein sequence ID" value="OXA91100.1"/>
    <property type="molecule type" value="Genomic_DNA"/>
</dbReference>
<dbReference type="Proteomes" id="UP000198345">
    <property type="component" value="Unassembled WGS sequence"/>
</dbReference>
<organism evidence="2 3">
    <name type="scientific">Flavobacterium hercynium</name>
    <dbReference type="NCBI Taxonomy" id="387094"/>
    <lineage>
        <taxon>Bacteria</taxon>
        <taxon>Pseudomonadati</taxon>
        <taxon>Bacteroidota</taxon>
        <taxon>Flavobacteriia</taxon>
        <taxon>Flavobacteriales</taxon>
        <taxon>Flavobacteriaceae</taxon>
        <taxon>Flavobacterium</taxon>
    </lineage>
</organism>
<keyword evidence="3" id="KW-1185">Reference proteome</keyword>
<feature type="domain" description="DUF5977" evidence="1">
    <location>
        <begin position="1195"/>
        <end position="1258"/>
    </location>
</feature>
<gene>
    <name evidence="2" type="ORF">B0A66_12030</name>
</gene>
<evidence type="ECO:0000313" key="3">
    <source>
        <dbReference type="Proteomes" id="UP000198345"/>
    </source>
</evidence>
<proteinExistence type="predicted"/>
<comment type="caution">
    <text evidence="2">The sequence shown here is derived from an EMBL/GenBank/DDBJ whole genome shotgun (WGS) entry which is preliminary data.</text>
</comment>
<protein>
    <recommendedName>
        <fullName evidence="1">DUF5977 domain-containing protein</fullName>
    </recommendedName>
</protein>
<feature type="domain" description="DUF5977" evidence="1">
    <location>
        <begin position="1130"/>
        <end position="1194"/>
    </location>
</feature>
<feature type="domain" description="DUF5977" evidence="1">
    <location>
        <begin position="1260"/>
        <end position="1319"/>
    </location>
</feature>
<sequence length="1406" mass="157943">MIRKVINYTTKHTKHYKFTYMRIKKNKFLFVLFLVAFQLQITFGQSTVVPDIKSPNTAALEKFGEIPVSLFTGTPDISIPLHVIETGSIKVPISLSYHPSSVKPNVNPGWVGLGWNLNSYGSISRQMRKSPDEIDFASPGSMAYVRSYYPAPNSKNDPSSMDLQVANWYSKEKLEEYADNSAPDINKDVEADEFSFNFLGHSGKFYYDAVTQKWVVVSNENIKIEMDGFISFVDRLKELDKYKGLRKDLDNNGFSSLTNQFQGQNDEKSRAFKGFTLITEDGTRYSFGGVEAIEFTSYYYSPTFNDVNTDTWLLNKIVDVNGNSVEFKYERTYVNCNLYDNYYFGGLAWWNLRNGYLDNSSQVWLDPKNTHPRMKVTGSYIYPVNLTKIITKNETVEFSSQIATTLKYPENVMKLNMKDVNPSSPSSYPYLENFNYVTDWFKWLNLYGLYIKSNVNGNYVKKYTFDYYENSNQRLALKGINKFFDRTTQKYTFTYNNLESLPNSLMGPMTDHWGFLNSYDNGAFGSLFPFEAKNANRNYVTLGLLKTINYPTNGYTEFDWESNSYSQVVSKTRNGLDAYSGFGGGSRIKEIRSFSDTNILASKKSYYYVKGYSAAVNVNALASSGVLNGIPKYEFVTAKEPVRESRSGYYKVEYSETSQNTISNYSYAGHGAPVGYDEVVEANLDGSYTKHYFTNYGPDLNNVSHFDQIALGSTGWISGDDSYMPYSSLELERGKEIGTYDYNSGNKLVRSSTFSFRNDVARFDEYLRKVVITQVCPVDHGNDMFVFAVGLKNFTYQYYPIQNTITTYDVNGTNPIVQTKQFTYNSKNQLASETSFNSDGVSLKNIYYYPYDTQVQALPFNSDLVSANRIGLPVKTETFKGTQKIFDKVTVFGRDSSTRLVLPKNDYAANFPNNLPSLTSPNVGKLESKVTYDKYDDNGNILQYTPLFGSSTVIVWGYNKSVPIAKIENAVYNDVAPYIASLQAFSNSNDELNLTIGLNNLRTSLSNALVTTYTYLPLVGINSITDPKGISIFYGYDNFNRLSYIRDQNLNVLERYCYNYKGQLTNCNQIYSNTAITGSFKKDCGSGTTTPIEYRIAAGTYTSVISQADAQAQAQKAAQAYANNTGVCTYSSVSKMQSFTRNNCASGGEPETRVYVVSAGKYTSTVSQADADAQAQRDIDQNGQAYVNSVATCTFYSASRSADFTRDNCEKDKKGSIVTYTQPLGKHWSFISQADADAKAQAAFNSEGRDYAIAHGNCAYYNTTTISKSFAKKNCPINFYGKPRLHTIYANTIISHYSQADANEFAEITLENEGRAYANLMDCSPIGFVARGNFNELLKKLEVVFTADDGNHSGRIFNLKIANYTSSGFDGYIYEQYELKAGQSSSPVILMGGGGRATYASIVSTN</sequence>
<accession>A0A226HCF3</accession>
<dbReference type="InterPro" id="IPR046020">
    <property type="entry name" value="DUF5977"/>
</dbReference>
<name>A0A226HCF3_9FLAO</name>
<evidence type="ECO:0000259" key="1">
    <source>
        <dbReference type="Pfam" id="PF19404"/>
    </source>
</evidence>
<dbReference type="Pfam" id="PF19404">
    <property type="entry name" value="DUF5977"/>
    <property type="match status" value="4"/>
</dbReference>